<dbReference type="AlphaFoldDB" id="A0A067S7L1"/>
<dbReference type="HOGENOM" id="CLU_642577_0_0_1"/>
<dbReference type="EMBL" id="KL142420">
    <property type="protein sequence ID" value="KDR66811.1"/>
    <property type="molecule type" value="Genomic_DNA"/>
</dbReference>
<organism evidence="1 2">
    <name type="scientific">Galerina marginata (strain CBS 339.88)</name>
    <dbReference type="NCBI Taxonomy" id="685588"/>
    <lineage>
        <taxon>Eukaryota</taxon>
        <taxon>Fungi</taxon>
        <taxon>Dikarya</taxon>
        <taxon>Basidiomycota</taxon>
        <taxon>Agaricomycotina</taxon>
        <taxon>Agaricomycetes</taxon>
        <taxon>Agaricomycetidae</taxon>
        <taxon>Agaricales</taxon>
        <taxon>Agaricineae</taxon>
        <taxon>Strophariaceae</taxon>
        <taxon>Galerina</taxon>
    </lineage>
</organism>
<protein>
    <submittedName>
        <fullName evidence="1">Uncharacterized protein</fullName>
    </submittedName>
</protein>
<sequence length="427" mass="47573">MSDPELYVDLGPIMEDQSTEVAGLIYLKDILIKCESASANDGVGHGLTLSISNDEGDTLLHEGLSEVSPLVWQLGDHNSVQWHALHIMRGCSSFDRASRSTKSIFLKFHLFCGSKDDKTAPIGELYILNTDSEVLSKAREMKSNTAASEQANHFGIQFFLSWDGKPTEESPKSKEDILNQAGHRFVDALDLNHAILAYRSAVKLATDTPFRHKYLLDLVLASLELAKRTSQSLAGVDQKISFIQDSQQRMADIDWHSLTTEDLRANAASATEDLPELNNIIPNILLFVAQHDRFAVVKNTPVLRNKLHNVGCCLQNRFIITGDQTDNEAAIPILERATSLYEESDIEKVPVLLADLATSLTFRFKATRRLSDLEEAISTLRRSVSLINNRNRSNRLGELLWCRFELTGSLKDIGDAIRAQTSDPPTR</sequence>
<name>A0A067S7L1_GALM3</name>
<dbReference type="STRING" id="685588.A0A067S7L1"/>
<dbReference type="Proteomes" id="UP000027222">
    <property type="component" value="Unassembled WGS sequence"/>
</dbReference>
<accession>A0A067S7L1</accession>
<gene>
    <name evidence="1" type="ORF">GALMADRAFT_216848</name>
</gene>
<evidence type="ECO:0000313" key="1">
    <source>
        <dbReference type="EMBL" id="KDR66811.1"/>
    </source>
</evidence>
<evidence type="ECO:0000313" key="2">
    <source>
        <dbReference type="Proteomes" id="UP000027222"/>
    </source>
</evidence>
<dbReference type="OrthoDB" id="9991317at2759"/>
<proteinExistence type="predicted"/>
<keyword evidence="2" id="KW-1185">Reference proteome</keyword>
<reference evidence="2" key="1">
    <citation type="journal article" date="2014" name="Proc. Natl. Acad. Sci. U.S.A.">
        <title>Extensive sampling of basidiomycete genomes demonstrates inadequacy of the white-rot/brown-rot paradigm for wood decay fungi.</title>
        <authorList>
            <person name="Riley R."/>
            <person name="Salamov A.A."/>
            <person name="Brown D.W."/>
            <person name="Nagy L.G."/>
            <person name="Floudas D."/>
            <person name="Held B.W."/>
            <person name="Levasseur A."/>
            <person name="Lombard V."/>
            <person name="Morin E."/>
            <person name="Otillar R."/>
            <person name="Lindquist E.A."/>
            <person name="Sun H."/>
            <person name="LaButti K.M."/>
            <person name="Schmutz J."/>
            <person name="Jabbour D."/>
            <person name="Luo H."/>
            <person name="Baker S.E."/>
            <person name="Pisabarro A.G."/>
            <person name="Walton J.D."/>
            <person name="Blanchette R.A."/>
            <person name="Henrissat B."/>
            <person name="Martin F."/>
            <person name="Cullen D."/>
            <person name="Hibbett D.S."/>
            <person name="Grigoriev I.V."/>
        </authorList>
    </citation>
    <scope>NUCLEOTIDE SEQUENCE [LARGE SCALE GENOMIC DNA]</scope>
    <source>
        <strain evidence="2">CBS 339.88</strain>
    </source>
</reference>